<dbReference type="EMBL" id="JAUONL010000004">
    <property type="protein sequence ID" value="MDO6357451.1"/>
    <property type="molecule type" value="Genomic_DNA"/>
</dbReference>
<evidence type="ECO:0000259" key="1">
    <source>
        <dbReference type="PROSITE" id="PS51301"/>
    </source>
</evidence>
<proteinExistence type="predicted"/>
<dbReference type="PROSITE" id="PS51301">
    <property type="entry name" value="KILA_N"/>
    <property type="match status" value="1"/>
</dbReference>
<dbReference type="Pfam" id="PF04383">
    <property type="entry name" value="KilA-N"/>
    <property type="match status" value="1"/>
</dbReference>
<dbReference type="GO" id="GO:0003677">
    <property type="term" value="F:DNA binding"/>
    <property type="evidence" value="ECO:0007669"/>
    <property type="project" value="InterPro"/>
</dbReference>
<gene>
    <name evidence="2" type="ORF">Q4469_07090</name>
</gene>
<organism evidence="2 3">
    <name type="scientific">Bacteroides caccae</name>
    <dbReference type="NCBI Taxonomy" id="47678"/>
    <lineage>
        <taxon>Bacteria</taxon>
        <taxon>Pseudomonadati</taxon>
        <taxon>Bacteroidota</taxon>
        <taxon>Bacteroidia</taxon>
        <taxon>Bacteroidales</taxon>
        <taxon>Bacteroidaceae</taxon>
        <taxon>Bacteroides</taxon>
    </lineage>
</organism>
<dbReference type="RefSeq" id="WP_238615551.1">
    <property type="nucleotide sequence ID" value="NZ_JAUONJ010000006.1"/>
</dbReference>
<accession>A0AAW7WMD2</accession>
<evidence type="ECO:0000313" key="3">
    <source>
        <dbReference type="Proteomes" id="UP001170023"/>
    </source>
</evidence>
<protein>
    <submittedName>
        <fullName evidence="2">Phage antirepressor KilAC domain-containing protein</fullName>
    </submittedName>
</protein>
<dbReference type="AlphaFoldDB" id="A0AAW7WMD2"/>
<dbReference type="InterPro" id="IPR017880">
    <property type="entry name" value="KilA_N"/>
</dbReference>
<evidence type="ECO:0000313" key="2">
    <source>
        <dbReference type="EMBL" id="MDO6357451.1"/>
    </source>
</evidence>
<reference evidence="2" key="1">
    <citation type="submission" date="2023-07" db="EMBL/GenBank/DDBJ databases">
        <title>Whole Genome Sequencing of Colonoscopy isolates.</title>
        <authorList>
            <person name="Surve S.V."/>
            <person name="Valls R.A."/>
            <person name="Barrak K.E."/>
            <person name="Gardner T.B."/>
            <person name="O'Toole G.A."/>
        </authorList>
    </citation>
    <scope>NUCLEOTIDE SEQUENCE</scope>
    <source>
        <strain evidence="2">GP0119</strain>
    </source>
</reference>
<comment type="caution">
    <text evidence="2">The sequence shown here is derived from an EMBL/GenBank/DDBJ whole genome shotgun (WGS) entry which is preliminary data.</text>
</comment>
<dbReference type="Proteomes" id="UP001170023">
    <property type="component" value="Unassembled WGS sequence"/>
</dbReference>
<feature type="domain" description="KilA-N" evidence="1">
    <location>
        <begin position="118"/>
        <end position="220"/>
    </location>
</feature>
<sequence>MIMKENRNVPFRDTTIRVSRNHDGMLHISADDVCGILKRDELLKNGGIAEICPSSIRMPLRKGGREQWAFRPSDMRRLLQSVRKESILPRDLFDELEAWGNQLFELEAGNLHAQRQPDNVYHFADDFPVTLRRVGDKLMVNATQITMRYGKIPSEWLRIAATDHLRRELARTGQTDRYEFQIFTTRGRGNGATWIESPLLVPMARWIAPDSGLPEWCEELLGTLTARHARRKMLPRDAGAAELPCLGRPVPTDMESALGMIDELRGVVRDFSRKAAFYDEFVEKREWFRSTRIADELNTSSRDLHRFLQEEGVCMYSKQQWVVLPAYRSWQCDVPYTWENDRGKVFTFGSRKRWTPVGRECIIELWWKRHPEYR</sequence>
<dbReference type="Pfam" id="PF03374">
    <property type="entry name" value="ANT"/>
    <property type="match status" value="1"/>
</dbReference>
<dbReference type="InterPro" id="IPR018004">
    <property type="entry name" value="KilA/APSES_HTH"/>
</dbReference>
<dbReference type="InterPro" id="IPR005039">
    <property type="entry name" value="Ant_C"/>
</dbReference>
<name>A0AAW7WMD2_9BACE</name>